<organism evidence="2 3">
    <name type="scientific">Sandarakinorhabdus cyanobacteriorum</name>
    <dbReference type="NCBI Taxonomy" id="1981098"/>
    <lineage>
        <taxon>Bacteria</taxon>
        <taxon>Pseudomonadati</taxon>
        <taxon>Pseudomonadota</taxon>
        <taxon>Alphaproteobacteria</taxon>
        <taxon>Sphingomonadales</taxon>
        <taxon>Sphingosinicellaceae</taxon>
        <taxon>Sandarakinorhabdus</taxon>
    </lineage>
</organism>
<dbReference type="SUPFAM" id="SSF54665">
    <property type="entry name" value="CO dehydrogenase molybdoprotein N-domain-like"/>
    <property type="match status" value="1"/>
</dbReference>
<dbReference type="PROSITE" id="PS51318">
    <property type="entry name" value="TAT"/>
    <property type="match status" value="1"/>
</dbReference>
<feature type="domain" description="Aldehyde oxidase/xanthine dehydrogenase a/b hammerhead" evidence="1">
    <location>
        <begin position="197"/>
        <end position="295"/>
    </location>
</feature>
<dbReference type="PIRSF" id="PIRSF036389">
    <property type="entry name" value="IOR_B"/>
    <property type="match status" value="1"/>
</dbReference>
<dbReference type="InterPro" id="IPR036856">
    <property type="entry name" value="Ald_Oxase/Xan_DH_a/b_sf"/>
</dbReference>
<dbReference type="InterPro" id="IPR008274">
    <property type="entry name" value="AldOxase/xan_DH_MoCoBD1"/>
</dbReference>
<name>A0A255YAJ1_9SPHN</name>
<dbReference type="PANTHER" id="PTHR47495">
    <property type="entry name" value="ALDEHYDE DEHYDROGENASE"/>
    <property type="match status" value="1"/>
</dbReference>
<comment type="caution">
    <text evidence="2">The sequence shown here is derived from an EMBL/GenBank/DDBJ whole genome shotgun (WGS) entry which is preliminary data.</text>
</comment>
<dbReference type="AlphaFoldDB" id="A0A255YAJ1"/>
<dbReference type="EMBL" id="NOXT01000121">
    <property type="protein sequence ID" value="OYQ25714.1"/>
    <property type="molecule type" value="Genomic_DNA"/>
</dbReference>
<dbReference type="RefSeq" id="WP_094474664.1">
    <property type="nucleotide sequence ID" value="NZ_NOXT01000121.1"/>
</dbReference>
<dbReference type="GO" id="GO:0016491">
    <property type="term" value="F:oxidoreductase activity"/>
    <property type="evidence" value="ECO:0007669"/>
    <property type="project" value="InterPro"/>
</dbReference>
<dbReference type="PANTHER" id="PTHR47495:SF3">
    <property type="entry name" value="BLR6219 PROTEIN"/>
    <property type="match status" value="1"/>
</dbReference>
<dbReference type="SUPFAM" id="SSF56003">
    <property type="entry name" value="Molybdenum cofactor-binding domain"/>
    <property type="match status" value="2"/>
</dbReference>
<dbReference type="Pfam" id="PF02738">
    <property type="entry name" value="MoCoBD_1"/>
    <property type="match status" value="1"/>
</dbReference>
<dbReference type="Pfam" id="PF20256">
    <property type="entry name" value="MoCoBD_2"/>
    <property type="match status" value="2"/>
</dbReference>
<evidence type="ECO:0000313" key="3">
    <source>
        <dbReference type="Proteomes" id="UP000216991"/>
    </source>
</evidence>
<dbReference type="Gene3D" id="3.90.1170.50">
    <property type="entry name" value="Aldehyde oxidase/xanthine dehydrogenase, a/b hammerhead"/>
    <property type="match status" value="1"/>
</dbReference>
<gene>
    <name evidence="2" type="ORF">CHU93_13380</name>
</gene>
<dbReference type="SMART" id="SM01008">
    <property type="entry name" value="Ald_Xan_dh_C"/>
    <property type="match status" value="1"/>
</dbReference>
<dbReference type="InterPro" id="IPR000674">
    <property type="entry name" value="Ald_Oxase/Xan_DH_a/b"/>
</dbReference>
<dbReference type="InterPro" id="IPR006311">
    <property type="entry name" value="TAT_signal"/>
</dbReference>
<keyword evidence="3" id="KW-1185">Reference proteome</keyword>
<proteinExistence type="predicted"/>
<evidence type="ECO:0000259" key="1">
    <source>
        <dbReference type="SMART" id="SM01008"/>
    </source>
</evidence>
<reference evidence="2 3" key="1">
    <citation type="submission" date="2017-07" db="EMBL/GenBank/DDBJ databases">
        <title>Sandarakinorhabdus cyanobacteriorum sp. nov., a novel bacterium isolated from cyanobacterial aggregates in a eutrophic lake.</title>
        <authorList>
            <person name="Cai H."/>
        </authorList>
    </citation>
    <scope>NUCLEOTIDE SEQUENCE [LARGE SCALE GENOMIC DNA]</scope>
    <source>
        <strain evidence="2 3">TH057</strain>
    </source>
</reference>
<dbReference type="InterPro" id="IPR052516">
    <property type="entry name" value="N-heterocyclic_Hydroxylase"/>
</dbReference>
<dbReference type="Gene3D" id="3.30.365.10">
    <property type="entry name" value="Aldehyde oxidase/xanthine dehydrogenase, molybdopterin binding domain"/>
    <property type="match status" value="4"/>
</dbReference>
<dbReference type="InterPro" id="IPR046867">
    <property type="entry name" value="AldOxase/xan_DH_MoCoBD2"/>
</dbReference>
<accession>A0A255YAJ1</accession>
<protein>
    <submittedName>
        <fullName evidence="2">Isoquinoline 1-oxidoreductase</fullName>
    </submittedName>
</protein>
<dbReference type="Proteomes" id="UP000216991">
    <property type="component" value="Unassembled WGS sequence"/>
</dbReference>
<evidence type="ECO:0000313" key="2">
    <source>
        <dbReference type="EMBL" id="OYQ25714.1"/>
    </source>
</evidence>
<dbReference type="InterPro" id="IPR037165">
    <property type="entry name" value="AldOxase/xan_DH_Mopterin-bd_sf"/>
</dbReference>
<sequence length="741" mass="77887">MSLSRRAVLKAGVVAGGGLSLGWQLGSARAALPGQLSAFVQIAADGAIRITAHQPEVGQGVRTSFPMMIAEELDVDWAQVTVVPAPGDRAVYGMQLAGGSMATPTQFERMRRLGAAARAMLVQAAATAWGVPAAEISTGSAMLRHKPSGRSARYADMASAAAQLKAPDPKTVTLKDPGQFRILGRRVPGVDNGKLVSGQPLFGIDARVPGMAYAAFAKSPVFGGKLKRANKAAALAVPGVKAVIDIAERRDLKAEIDVPLPGIEVLPQGIAVIATSTWAALRGRDALACEWEGGDAAFQSTLAWEAAAAKALKDGPQKPGFINHGDAPAKLAGAARQVTADYAYPFIAHAALEPMNCTAQVTDGKCTLWLSTQTPEDARRMVAVALGIKPADVTLHLMRSGGGFGRRLMNDVAVEAAVIAKAAGVPVKLTWDRAQDFAHDWLRPGGWHRLAAGLDAKGDIIAWHDHFISFGRGGNFDPPASIDQSLFPAGVIKDYRADVSVLPIASTLGWLRAPINNAFAFVTQGFIDECAHAAGRDTLEYRRALLGPPRAIPMAAEGGAEGAENSGTPYHTGRMRRVVDEAAVMARWGRKLGPRTGLGIAFHFSHLGYFANVVEASVNDAGDVKVHKIWVAADVGQQIINLSGAENQVQGSVIDALGAALGQRISFADGAVEQVNFGDYSLARMNDAPAVEVKFISTDFPTTGLGEPAYPSLAPALAGAIFQATGKRLRQLPFDTSQLKA</sequence>
<dbReference type="InterPro" id="IPR012368">
    <property type="entry name" value="OxRdtase_Mopterin-bd_su_IorB"/>
</dbReference>
<dbReference type="OrthoDB" id="9767994at2"/>